<sequence length="283" mass="32401">MVIEKVLNNNVVISKNERGEEIICMGKGLAFQKRPGDRIDKTAVQKEFVLKDSLATNQFQQLMADVPLEEVELVKQIVDVAEERLGVSLSSNIYLTLTDHIHYAICRANENIQLPNPLLFETKKFYPKEYLVAKEVLQLIQRKVGVSLPIDEAGFIAFHLVNSQQGNGDMQVTMTATTIVRDILSIISKFFGVTFDEESLNYQRIITHLQFFTQRYLKGESSDEQDEFLYALVQGKYPKAFRCSERINDYLLKTQQEPMGVAEQIYLTIHIQRVVSEKQSTQS</sequence>
<dbReference type="Proteomes" id="UP000352698">
    <property type="component" value="Unassembled WGS sequence"/>
</dbReference>
<dbReference type="PROSITE" id="PS51372">
    <property type="entry name" value="PRD_2"/>
    <property type="match status" value="2"/>
</dbReference>
<evidence type="ECO:0000313" key="2">
    <source>
        <dbReference type="Proteomes" id="UP000352698"/>
    </source>
</evidence>
<dbReference type="RefSeq" id="WP_010738350.1">
    <property type="nucleotide sequence ID" value="NZ_BSWW01000004.1"/>
</dbReference>
<dbReference type="InterPro" id="IPR004341">
    <property type="entry name" value="CAT_RNA-bd_dom"/>
</dbReference>
<dbReference type="Pfam" id="PF03123">
    <property type="entry name" value="CAT_RBD"/>
    <property type="match status" value="1"/>
</dbReference>
<comment type="caution">
    <text evidence="1">The sequence shown here is derived from an EMBL/GenBank/DDBJ whole genome shotgun (WGS) entry which is preliminary data.</text>
</comment>
<dbReference type="InterPro" id="IPR011608">
    <property type="entry name" value="PRD"/>
</dbReference>
<protein>
    <submittedName>
        <fullName evidence="1">BglG family transcriptional antiterminator</fullName>
    </submittedName>
</protein>
<dbReference type="STRING" id="1354.A6P53_02645"/>
<dbReference type="GO" id="GO:0003723">
    <property type="term" value="F:RNA binding"/>
    <property type="evidence" value="ECO:0007669"/>
    <property type="project" value="InterPro"/>
</dbReference>
<dbReference type="AlphaFoldDB" id="A0A1V8XEJ5"/>
<organism evidence="1 2">
    <name type="scientific">Enterococcus hirae</name>
    <dbReference type="NCBI Taxonomy" id="1354"/>
    <lineage>
        <taxon>Bacteria</taxon>
        <taxon>Bacillati</taxon>
        <taxon>Bacillota</taxon>
        <taxon>Bacilli</taxon>
        <taxon>Lactobacillales</taxon>
        <taxon>Enterococcaceae</taxon>
        <taxon>Enterococcus</taxon>
    </lineage>
</organism>
<accession>A0A1V8XEJ5</accession>
<dbReference type="Gene3D" id="2.30.24.10">
    <property type="entry name" value="CAT RNA-binding domain"/>
    <property type="match status" value="1"/>
</dbReference>
<proteinExistence type="predicted"/>
<dbReference type="Pfam" id="PF00874">
    <property type="entry name" value="PRD"/>
    <property type="match status" value="2"/>
</dbReference>
<name>A0A1V8XEJ5_ENTHR</name>
<dbReference type="EMBL" id="CABEEP010000001">
    <property type="protein sequence ID" value="VTQ60471.1"/>
    <property type="molecule type" value="Genomic_DNA"/>
</dbReference>
<dbReference type="InterPro" id="IPR050661">
    <property type="entry name" value="BglG_antiterminators"/>
</dbReference>
<evidence type="ECO:0000313" key="1">
    <source>
        <dbReference type="EMBL" id="VTQ60471.1"/>
    </source>
</evidence>
<dbReference type="PANTHER" id="PTHR30185">
    <property type="entry name" value="CRYPTIC BETA-GLUCOSIDE BGL OPERON ANTITERMINATOR"/>
    <property type="match status" value="1"/>
</dbReference>
<dbReference type="Gene3D" id="1.10.1790.10">
    <property type="entry name" value="PRD domain"/>
    <property type="match status" value="2"/>
</dbReference>
<dbReference type="SUPFAM" id="SSF63520">
    <property type="entry name" value="PTS-regulatory domain, PRD"/>
    <property type="match status" value="2"/>
</dbReference>
<reference evidence="1 2" key="1">
    <citation type="submission" date="2019-05" db="EMBL/GenBank/DDBJ databases">
        <authorList>
            <consortium name="Pathogen Informatics"/>
        </authorList>
    </citation>
    <scope>NUCLEOTIDE SEQUENCE [LARGE SCALE GENOMIC DNA]</scope>
    <source>
        <strain evidence="1 2">NCTC12204</strain>
    </source>
</reference>
<dbReference type="PANTHER" id="PTHR30185:SF15">
    <property type="entry name" value="CRYPTIC BETA-GLUCOSIDE BGL OPERON ANTITERMINATOR"/>
    <property type="match status" value="1"/>
</dbReference>
<dbReference type="SUPFAM" id="SSF50151">
    <property type="entry name" value="SacY-like RNA-binding domain"/>
    <property type="match status" value="1"/>
</dbReference>
<dbReference type="NCBIfam" id="NF046042">
    <property type="entry name" value="LicT"/>
    <property type="match status" value="1"/>
</dbReference>
<dbReference type="GeneID" id="56785707"/>
<dbReference type="InterPro" id="IPR036650">
    <property type="entry name" value="CAT_RNA-bd_dom_sf"/>
</dbReference>
<dbReference type="InterPro" id="IPR036634">
    <property type="entry name" value="PRD_sf"/>
</dbReference>
<gene>
    <name evidence="1" type="primary">licT</name>
    <name evidence="1" type="ORF">NCTC12204_00616</name>
</gene>
<dbReference type="GO" id="GO:0006355">
    <property type="term" value="P:regulation of DNA-templated transcription"/>
    <property type="evidence" value="ECO:0007669"/>
    <property type="project" value="InterPro"/>
</dbReference>
<dbReference type="SMART" id="SM01061">
    <property type="entry name" value="CAT_RBD"/>
    <property type="match status" value="1"/>
</dbReference>